<dbReference type="GO" id="GO:0030288">
    <property type="term" value="C:outer membrane-bounded periplasmic space"/>
    <property type="evidence" value="ECO:0007669"/>
    <property type="project" value="TreeGrafter"/>
</dbReference>
<dbReference type="PANTHER" id="PTHR37481">
    <property type="entry name" value="LIPOPOLYSACCHARIDE EXPORT SYSTEM PROTEIN LPTC"/>
    <property type="match status" value="1"/>
</dbReference>
<gene>
    <name evidence="6" type="primary">lptC</name>
    <name evidence="6" type="ORF">LPTSP4_05530</name>
</gene>
<dbReference type="OrthoDB" id="9811944at2"/>
<name>A0A2P2DWM4_9LEPT</name>
<organism evidence="6 7">
    <name type="scientific">Leptospira ryugenii</name>
    <dbReference type="NCBI Taxonomy" id="1917863"/>
    <lineage>
        <taxon>Bacteria</taxon>
        <taxon>Pseudomonadati</taxon>
        <taxon>Spirochaetota</taxon>
        <taxon>Spirochaetia</taxon>
        <taxon>Leptospirales</taxon>
        <taxon>Leptospiraceae</taxon>
        <taxon>Leptospira</taxon>
    </lineage>
</organism>
<dbReference type="PROSITE" id="PS51257">
    <property type="entry name" value="PROKAR_LIPOPROTEIN"/>
    <property type="match status" value="1"/>
</dbReference>
<dbReference type="NCBIfam" id="TIGR04409">
    <property type="entry name" value="LptC_YrbK"/>
    <property type="match status" value="1"/>
</dbReference>
<dbReference type="Gene3D" id="2.60.450.10">
    <property type="entry name" value="Lipopolysaccharide (LPS) transport protein A like domain"/>
    <property type="match status" value="1"/>
</dbReference>
<evidence type="ECO:0000313" key="7">
    <source>
        <dbReference type="Proteomes" id="UP000245133"/>
    </source>
</evidence>
<dbReference type="InterPro" id="IPR052363">
    <property type="entry name" value="LPS_export_LptC"/>
</dbReference>
<keyword evidence="2" id="KW-0997">Cell inner membrane</keyword>
<dbReference type="GO" id="GO:0017089">
    <property type="term" value="F:glycolipid transfer activity"/>
    <property type="evidence" value="ECO:0007669"/>
    <property type="project" value="TreeGrafter"/>
</dbReference>
<evidence type="ECO:0000256" key="2">
    <source>
        <dbReference type="ARBA" id="ARBA00022519"/>
    </source>
</evidence>
<dbReference type="AlphaFoldDB" id="A0A2P2DWM4"/>
<accession>A0A2P2DWM4</accession>
<evidence type="ECO:0000256" key="5">
    <source>
        <dbReference type="ARBA" id="ARBA00023136"/>
    </source>
</evidence>
<evidence type="ECO:0000256" key="1">
    <source>
        <dbReference type="ARBA" id="ARBA00022475"/>
    </source>
</evidence>
<dbReference type="EMBL" id="BFBB01000002">
    <property type="protein sequence ID" value="GBF49044.1"/>
    <property type="molecule type" value="Genomic_DNA"/>
</dbReference>
<keyword evidence="3" id="KW-0812">Transmembrane</keyword>
<protein>
    <submittedName>
        <fullName evidence="6">LPS export ABC transporter, periplasmic protein LptC</fullName>
    </submittedName>
</protein>
<dbReference type="Pfam" id="PF06835">
    <property type="entry name" value="LptC"/>
    <property type="match status" value="1"/>
</dbReference>
<dbReference type="PANTHER" id="PTHR37481:SF1">
    <property type="entry name" value="LIPOPOLYSACCHARIDE EXPORT SYSTEM PROTEIN LPTC"/>
    <property type="match status" value="1"/>
</dbReference>
<keyword evidence="1" id="KW-1003">Cell membrane</keyword>
<evidence type="ECO:0000256" key="3">
    <source>
        <dbReference type="ARBA" id="ARBA00022692"/>
    </source>
</evidence>
<dbReference type="InterPro" id="IPR010664">
    <property type="entry name" value="LipoPS_assembly_LptC-rel"/>
</dbReference>
<evidence type="ECO:0000313" key="6">
    <source>
        <dbReference type="EMBL" id="GBF49044.1"/>
    </source>
</evidence>
<keyword evidence="7" id="KW-1185">Reference proteome</keyword>
<dbReference type="RefSeq" id="WP_108973477.1">
    <property type="nucleotide sequence ID" value="NZ_BFBB01000002.1"/>
</dbReference>
<proteinExistence type="predicted"/>
<sequence>MWKHFLLLLFFVFISCNEKKYLRIEEEKESGSMVSMRDFSRVSYSKEGDLEWKLMGEESYIYPTENKTIVYGFEFYQYENGKYKSYLTGNRGEIDHSSKSVTLEGDVKLRTEEGRTLQSELLNYNLDEKTLSTDSEVVIYSDGTTIRGKGLRADKGLNKYTIIKPSAITVGGTNPLKEK</sequence>
<evidence type="ECO:0000256" key="4">
    <source>
        <dbReference type="ARBA" id="ARBA00022989"/>
    </source>
</evidence>
<dbReference type="Proteomes" id="UP000245133">
    <property type="component" value="Unassembled WGS sequence"/>
</dbReference>
<dbReference type="InterPro" id="IPR026265">
    <property type="entry name" value="LptC"/>
</dbReference>
<keyword evidence="5" id="KW-0472">Membrane</keyword>
<comment type="caution">
    <text evidence="6">The sequence shown here is derived from an EMBL/GenBank/DDBJ whole genome shotgun (WGS) entry which is preliminary data.</text>
</comment>
<reference evidence="6 7" key="1">
    <citation type="submission" date="2018-02" db="EMBL/GenBank/DDBJ databases">
        <title>Novel Leptospira species isolated from soil and water in Japan.</title>
        <authorList>
            <person name="Nakao R."/>
            <person name="Masuzawa T."/>
        </authorList>
    </citation>
    <scope>NUCLEOTIDE SEQUENCE [LARGE SCALE GENOMIC DNA]</scope>
    <source>
        <strain evidence="6 7">YH101</strain>
    </source>
</reference>
<keyword evidence="4" id="KW-1133">Transmembrane helix</keyword>
<dbReference type="GO" id="GO:0005886">
    <property type="term" value="C:plasma membrane"/>
    <property type="evidence" value="ECO:0007669"/>
    <property type="project" value="InterPro"/>
</dbReference>
<dbReference type="GO" id="GO:0015221">
    <property type="term" value="F:lipopolysaccharide transmembrane transporter activity"/>
    <property type="evidence" value="ECO:0007669"/>
    <property type="project" value="InterPro"/>
</dbReference>